<evidence type="ECO:0000313" key="2">
    <source>
        <dbReference type="EMBL" id="XBW07872.1"/>
    </source>
</evidence>
<reference evidence="2" key="1">
    <citation type="submission" date="2023-11" db="EMBL/GenBank/DDBJ databases">
        <title>Scrofimicrobium hongkongense sp. nov., isolated from a patient with peritonitis.</title>
        <authorList>
            <person name="Lao H.Y."/>
            <person name="Wong A.Y.P."/>
            <person name="Ng T.L."/>
            <person name="Wong R.Y.L."/>
            <person name="Yau M.C.Y."/>
            <person name="Lam J.Y.W."/>
            <person name="Siu G.K.H."/>
        </authorList>
    </citation>
    <scope>NUCLEOTIDE SEQUENCE</scope>
    <source>
        <strain evidence="2">R131</strain>
    </source>
</reference>
<gene>
    <name evidence="2" type="ORF">SAC06_09530</name>
</gene>
<keyword evidence="1" id="KW-0472">Membrane</keyword>
<feature type="transmembrane region" description="Helical" evidence="1">
    <location>
        <begin position="12"/>
        <end position="34"/>
    </location>
</feature>
<name>A0AAU7V9B7_9ACTO</name>
<protein>
    <recommendedName>
        <fullName evidence="3">Peptidoglycan binding-like domain-containing protein</fullName>
    </recommendedName>
</protein>
<evidence type="ECO:0000256" key="1">
    <source>
        <dbReference type="SAM" id="Phobius"/>
    </source>
</evidence>
<dbReference type="EMBL" id="CP138335">
    <property type="protein sequence ID" value="XBW07872.1"/>
    <property type="molecule type" value="Genomic_DNA"/>
</dbReference>
<dbReference type="Gene3D" id="1.10.101.10">
    <property type="entry name" value="PGBD-like superfamily/PGBD"/>
    <property type="match status" value="1"/>
</dbReference>
<proteinExistence type="predicted"/>
<organism evidence="2">
    <name type="scientific">Scrofimicrobium appendicitidis</name>
    <dbReference type="NCBI Taxonomy" id="3079930"/>
    <lineage>
        <taxon>Bacteria</taxon>
        <taxon>Bacillati</taxon>
        <taxon>Actinomycetota</taxon>
        <taxon>Actinomycetes</taxon>
        <taxon>Actinomycetales</taxon>
        <taxon>Actinomycetaceae</taxon>
        <taxon>Scrofimicrobium</taxon>
    </lineage>
</organism>
<dbReference type="InterPro" id="IPR036366">
    <property type="entry name" value="PGBDSf"/>
</dbReference>
<evidence type="ECO:0008006" key="3">
    <source>
        <dbReference type="Google" id="ProtNLM"/>
    </source>
</evidence>
<accession>A0AAU7V9B7</accession>
<sequence length="360" mass="37464">MHAKAGASGGRGGLWYLLGTLGLGIAAVVTAWLLSFDVPRSLSDLDPAPVPVTVPVVEAEARFSVDATLAVKFTPVSDLIAPSQTGTVTSIEMAPGTELSNGSRLYSVDDRQVVAYVDDGVFFRELSKGDKGDDVALMQTVLNSLLPEWAVWVDGDFGDGTELLVKKWESQQGVAQPTGTFSPAWFVRLPAPSYTVDQVKIRAGQPVPAAGEPLATGLSLPTAATVTPANDEGAPVGDYVFTFEGKTVALSLTEDGWVVADLDQAAHTTSRPTEGDTATVEGNLRLAEPESGMSVPAAALISDGVNTCVAVQRNTNEFTKAPVSVLDGLVDGSVVIDGDIAIGDIVLLNPGEILDSAQCL</sequence>
<dbReference type="RefSeq" id="WP_350258073.1">
    <property type="nucleotide sequence ID" value="NZ_CP138335.1"/>
</dbReference>
<dbReference type="KEGG" id="sapp:SAC06_09530"/>
<dbReference type="AlphaFoldDB" id="A0AAU7V9B7"/>
<dbReference type="InterPro" id="IPR036365">
    <property type="entry name" value="PGBD-like_sf"/>
</dbReference>
<dbReference type="SUPFAM" id="SSF47090">
    <property type="entry name" value="PGBD-like"/>
    <property type="match status" value="1"/>
</dbReference>
<keyword evidence="1" id="KW-0812">Transmembrane</keyword>
<keyword evidence="1" id="KW-1133">Transmembrane helix</keyword>